<sequence length="138" mass="15764">MQKYAKFLKNLLTNKRKWEEVNTMVLNGNCSAIINKIMPIKLRDPRSFIISCLFGDAMEENALADSSASINIIPYIIYMKLGLGELRSTIMTLQLADRSIRRLHGIAEDMLVTMEKLVFPLDFVILDIDEDVETLLIL</sequence>
<proteinExistence type="predicted"/>
<keyword evidence="1" id="KW-1185">Reference proteome</keyword>
<gene>
    <name evidence="2" type="primary">LOC120268593</name>
</gene>
<protein>
    <submittedName>
        <fullName evidence="2">Uncharacterized protein LOC120268593</fullName>
    </submittedName>
</protein>
<name>A0AB40BWM2_DIOCR</name>
<organism evidence="1 2">
    <name type="scientific">Dioscorea cayennensis subsp. rotundata</name>
    <name type="common">White Guinea yam</name>
    <name type="synonym">Dioscorea rotundata</name>
    <dbReference type="NCBI Taxonomy" id="55577"/>
    <lineage>
        <taxon>Eukaryota</taxon>
        <taxon>Viridiplantae</taxon>
        <taxon>Streptophyta</taxon>
        <taxon>Embryophyta</taxon>
        <taxon>Tracheophyta</taxon>
        <taxon>Spermatophyta</taxon>
        <taxon>Magnoliopsida</taxon>
        <taxon>Liliopsida</taxon>
        <taxon>Dioscoreales</taxon>
        <taxon>Dioscoreaceae</taxon>
        <taxon>Dioscorea</taxon>
    </lineage>
</organism>
<dbReference type="RefSeq" id="XP_039131856.1">
    <property type="nucleotide sequence ID" value="XM_039275922.1"/>
</dbReference>
<dbReference type="AlphaFoldDB" id="A0AB40BWM2"/>
<evidence type="ECO:0000313" key="2">
    <source>
        <dbReference type="RefSeq" id="XP_039131856.1"/>
    </source>
</evidence>
<dbReference type="InterPro" id="IPR021109">
    <property type="entry name" value="Peptidase_aspartic_dom_sf"/>
</dbReference>
<reference evidence="2" key="1">
    <citation type="submission" date="2025-08" db="UniProtKB">
        <authorList>
            <consortium name="RefSeq"/>
        </authorList>
    </citation>
    <scope>IDENTIFICATION</scope>
</reference>
<dbReference type="PANTHER" id="PTHR33067:SF35">
    <property type="entry name" value="ASPARTIC PEPTIDASE DDI1-TYPE DOMAIN-CONTAINING PROTEIN"/>
    <property type="match status" value="1"/>
</dbReference>
<dbReference type="Proteomes" id="UP001515500">
    <property type="component" value="Chromosome 9"/>
</dbReference>
<dbReference type="Gene3D" id="2.40.70.10">
    <property type="entry name" value="Acid Proteases"/>
    <property type="match status" value="1"/>
</dbReference>
<dbReference type="GeneID" id="120268593"/>
<dbReference type="PANTHER" id="PTHR33067">
    <property type="entry name" value="RNA-DIRECTED DNA POLYMERASE-RELATED"/>
    <property type="match status" value="1"/>
</dbReference>
<accession>A0AB40BWM2</accession>
<evidence type="ECO:0000313" key="1">
    <source>
        <dbReference type="Proteomes" id="UP001515500"/>
    </source>
</evidence>